<organism evidence="2 3">
    <name type="scientific">Glomus cerebriforme</name>
    <dbReference type="NCBI Taxonomy" id="658196"/>
    <lineage>
        <taxon>Eukaryota</taxon>
        <taxon>Fungi</taxon>
        <taxon>Fungi incertae sedis</taxon>
        <taxon>Mucoromycota</taxon>
        <taxon>Glomeromycotina</taxon>
        <taxon>Glomeromycetes</taxon>
        <taxon>Glomerales</taxon>
        <taxon>Glomeraceae</taxon>
        <taxon>Glomus</taxon>
    </lineage>
</organism>
<name>A0A397SPX0_9GLOM</name>
<feature type="transmembrane region" description="Helical" evidence="1">
    <location>
        <begin position="6"/>
        <end position="25"/>
    </location>
</feature>
<dbReference type="Proteomes" id="UP000265703">
    <property type="component" value="Unassembled WGS sequence"/>
</dbReference>
<keyword evidence="1" id="KW-0812">Transmembrane</keyword>
<accession>A0A397SPX0</accession>
<evidence type="ECO:0000313" key="2">
    <source>
        <dbReference type="EMBL" id="RIA88183.1"/>
    </source>
</evidence>
<keyword evidence="3" id="KW-1185">Reference proteome</keyword>
<keyword evidence="1" id="KW-0472">Membrane</keyword>
<gene>
    <name evidence="2" type="ORF">C1645_775709</name>
</gene>
<dbReference type="AlphaFoldDB" id="A0A397SPX0"/>
<evidence type="ECO:0000313" key="3">
    <source>
        <dbReference type="Proteomes" id="UP000265703"/>
    </source>
</evidence>
<keyword evidence="1" id="KW-1133">Transmembrane helix</keyword>
<protein>
    <submittedName>
        <fullName evidence="2">Uncharacterized protein</fullName>
    </submittedName>
</protein>
<proteinExistence type="predicted"/>
<feature type="transmembrane region" description="Helical" evidence="1">
    <location>
        <begin position="32"/>
        <end position="50"/>
    </location>
</feature>
<dbReference type="EMBL" id="QKYT01000276">
    <property type="protein sequence ID" value="RIA88183.1"/>
    <property type="molecule type" value="Genomic_DNA"/>
</dbReference>
<evidence type="ECO:0000256" key="1">
    <source>
        <dbReference type="SAM" id="Phobius"/>
    </source>
</evidence>
<sequence length="57" mass="6415">MTISDFMLFCICCSLMVINSLVLSINFELSSLTVFVSFVIVRFCCSTIFFKSSISLL</sequence>
<reference evidence="2 3" key="1">
    <citation type="submission" date="2018-06" db="EMBL/GenBank/DDBJ databases">
        <title>Comparative genomics reveals the genomic features of Rhizophagus irregularis, R. cerebriforme, R. diaphanum and Gigaspora rosea, and their symbiotic lifestyle signature.</title>
        <authorList>
            <person name="Morin E."/>
            <person name="San Clemente H."/>
            <person name="Chen E.C.H."/>
            <person name="De La Providencia I."/>
            <person name="Hainaut M."/>
            <person name="Kuo A."/>
            <person name="Kohler A."/>
            <person name="Murat C."/>
            <person name="Tang N."/>
            <person name="Roy S."/>
            <person name="Loubradou J."/>
            <person name="Henrissat B."/>
            <person name="Grigoriev I.V."/>
            <person name="Corradi N."/>
            <person name="Roux C."/>
            <person name="Martin F.M."/>
        </authorList>
    </citation>
    <scope>NUCLEOTIDE SEQUENCE [LARGE SCALE GENOMIC DNA]</scope>
    <source>
        <strain evidence="2 3">DAOM 227022</strain>
    </source>
</reference>
<comment type="caution">
    <text evidence="2">The sequence shown here is derived from an EMBL/GenBank/DDBJ whole genome shotgun (WGS) entry which is preliminary data.</text>
</comment>